<dbReference type="AlphaFoldDB" id="A0A8H7F5X8"/>
<gene>
    <name evidence="3" type="ORF">Agabi119p4_2832</name>
</gene>
<dbReference type="Proteomes" id="UP000629468">
    <property type="component" value="Unassembled WGS sequence"/>
</dbReference>
<dbReference type="Pfam" id="PF25534">
    <property type="entry name" value="DUF7918"/>
    <property type="match status" value="1"/>
</dbReference>
<protein>
    <recommendedName>
        <fullName evidence="2">DUF7918 domain-containing protein</fullName>
    </recommendedName>
</protein>
<feature type="domain" description="DUF7918" evidence="2">
    <location>
        <begin position="13"/>
        <end position="207"/>
    </location>
</feature>
<evidence type="ECO:0000313" key="3">
    <source>
        <dbReference type="EMBL" id="KAF7778487.1"/>
    </source>
</evidence>
<evidence type="ECO:0000313" key="4">
    <source>
        <dbReference type="Proteomes" id="UP000629468"/>
    </source>
</evidence>
<dbReference type="PANTHER" id="PTHR36223">
    <property type="entry name" value="BETA-LACTAMASE-TYPE TRANSPEPTIDASE FOLD DOMAIN CONTAINING PROTEIN"/>
    <property type="match status" value="1"/>
</dbReference>
<name>A0A8H7F5X8_AGABI</name>
<proteinExistence type="predicted"/>
<evidence type="ECO:0000259" key="2">
    <source>
        <dbReference type="Pfam" id="PF25534"/>
    </source>
</evidence>
<feature type="compositionally biased region" description="Basic and acidic residues" evidence="1">
    <location>
        <begin position="251"/>
        <end position="270"/>
    </location>
</feature>
<reference evidence="3 4" key="1">
    <citation type="journal article" name="Sci. Rep.">
        <title>Telomere-to-telomere assembled and centromere annotated genomes of the two main subspecies of the button mushroom Agaricus bisporus reveal especially polymorphic chromosome ends.</title>
        <authorList>
            <person name="Sonnenberg A.S.M."/>
            <person name="Sedaghat-Telgerd N."/>
            <person name="Lavrijssen B."/>
            <person name="Ohm R.A."/>
            <person name="Hendrickx P.M."/>
            <person name="Scholtmeijer K."/>
            <person name="Baars J.J.P."/>
            <person name="van Peer A."/>
        </authorList>
    </citation>
    <scope>NUCLEOTIDE SEQUENCE [LARGE SCALE GENOMIC DNA]</scope>
    <source>
        <strain evidence="3 4">H119_p4</strain>
    </source>
</reference>
<dbReference type="PANTHER" id="PTHR36223:SF1">
    <property type="entry name" value="TRANSCRIPTION ELONGATION FACTOR EAF N-TERMINAL DOMAIN-CONTAINING PROTEIN"/>
    <property type="match status" value="1"/>
</dbReference>
<dbReference type="InterPro" id="IPR057678">
    <property type="entry name" value="DUF7918"/>
</dbReference>
<sequence>MYMLQHHPCRAWITIEGDAAEVYDVQSSGNLVTCWIASEVGKKFAVNWDNLTREFAMKASICIDGLLCDTHIMLDARGFPNKPNSVGVSSARTSDYTRRDFMFAPLNISDDDRLLDSIDNSLDLGIIKIHLYRIKIGRVENRVLEHRSGKQMLEAQVVHERSKKAGSHHVRFGNEYASPAPVIDMVQYKDIDVDSKPYLTFEFKYKSLGQFYIVYPCSVCANSCIDLLVADNIAPRALHILSPTPPPSLINEDRKSRELSGPDRRTKELKAKRQDRLVLPNFRRRIKHEVIDLT</sequence>
<comment type="caution">
    <text evidence="3">The sequence shown here is derived from an EMBL/GenBank/DDBJ whole genome shotgun (WGS) entry which is preliminary data.</text>
</comment>
<feature type="region of interest" description="Disordered" evidence="1">
    <location>
        <begin position="244"/>
        <end position="270"/>
    </location>
</feature>
<accession>A0A8H7F5X8</accession>
<organism evidence="3 4">
    <name type="scientific">Agaricus bisporus var. burnettii</name>
    <dbReference type="NCBI Taxonomy" id="192524"/>
    <lineage>
        <taxon>Eukaryota</taxon>
        <taxon>Fungi</taxon>
        <taxon>Dikarya</taxon>
        <taxon>Basidiomycota</taxon>
        <taxon>Agaricomycotina</taxon>
        <taxon>Agaricomycetes</taxon>
        <taxon>Agaricomycetidae</taxon>
        <taxon>Agaricales</taxon>
        <taxon>Agaricineae</taxon>
        <taxon>Agaricaceae</taxon>
        <taxon>Agaricus</taxon>
    </lineage>
</organism>
<evidence type="ECO:0000256" key="1">
    <source>
        <dbReference type="SAM" id="MobiDB-lite"/>
    </source>
</evidence>
<dbReference type="EMBL" id="JABXXO010000004">
    <property type="protein sequence ID" value="KAF7778487.1"/>
    <property type="molecule type" value="Genomic_DNA"/>
</dbReference>